<keyword evidence="1" id="KW-0472">Membrane</keyword>
<evidence type="ECO:0000313" key="2">
    <source>
        <dbReference type="EMBL" id="SFK72923.1"/>
    </source>
</evidence>
<keyword evidence="3" id="KW-1185">Reference proteome</keyword>
<dbReference type="InterPro" id="IPR045767">
    <property type="entry name" value="DUF6134"/>
</dbReference>
<keyword evidence="1" id="KW-0812">Transmembrane</keyword>
<feature type="transmembrane region" description="Helical" evidence="1">
    <location>
        <begin position="12"/>
        <end position="37"/>
    </location>
</feature>
<evidence type="ECO:0000313" key="3">
    <source>
        <dbReference type="Proteomes" id="UP000198755"/>
    </source>
</evidence>
<evidence type="ECO:0000256" key="1">
    <source>
        <dbReference type="SAM" id="Phobius"/>
    </source>
</evidence>
<protein>
    <submittedName>
        <fullName evidence="2">Uncharacterized protein</fullName>
    </submittedName>
</protein>
<gene>
    <name evidence="2" type="ORF">SAMN05444581_11710</name>
</gene>
<dbReference type="Proteomes" id="UP000198755">
    <property type="component" value="Unassembled WGS sequence"/>
</dbReference>
<name>A0A1I4BWL2_9HYPH</name>
<dbReference type="Pfam" id="PF19630">
    <property type="entry name" value="DUF6134"/>
    <property type="match status" value="1"/>
</dbReference>
<dbReference type="AlphaFoldDB" id="A0A1I4BWL2"/>
<sequence length="254" mass="27544">MNGDQMTKKDSAAVSFVSFAAVCSIIACGALAISVLAPRSSSAEPARPDAAIRADAPAATGKLHQVFDIIRSGDKIGVDTVDVDRQKDTTSVKTNTKLSVKVLSIEMYHMEHSANETWKGGQLVAFKSHTNDNGTKHDVEIAPGSAADKLTLIVDGVKTEVPKTISPASLWTREIINHPDLFDPADGRRLSVKVKDMGEETVTLDDGAKKQTHHYKLSDKSPGEFDRDVWYDGDLLVRMKLIGSDRSTIVSDLR</sequence>
<organism evidence="2 3">
    <name type="scientific">Methylocapsa palsarum</name>
    <dbReference type="NCBI Taxonomy" id="1612308"/>
    <lineage>
        <taxon>Bacteria</taxon>
        <taxon>Pseudomonadati</taxon>
        <taxon>Pseudomonadota</taxon>
        <taxon>Alphaproteobacteria</taxon>
        <taxon>Hyphomicrobiales</taxon>
        <taxon>Beijerinckiaceae</taxon>
        <taxon>Methylocapsa</taxon>
    </lineage>
</organism>
<accession>A0A1I4BWL2</accession>
<dbReference type="EMBL" id="FOSN01000017">
    <property type="protein sequence ID" value="SFK72923.1"/>
    <property type="molecule type" value="Genomic_DNA"/>
</dbReference>
<proteinExistence type="predicted"/>
<reference evidence="2 3" key="1">
    <citation type="submission" date="2016-10" db="EMBL/GenBank/DDBJ databases">
        <authorList>
            <person name="de Groot N.N."/>
        </authorList>
    </citation>
    <scope>NUCLEOTIDE SEQUENCE [LARGE SCALE GENOMIC DNA]</scope>
    <source>
        <strain evidence="2 3">NE2</strain>
    </source>
</reference>
<keyword evidence="1" id="KW-1133">Transmembrane helix</keyword>